<accession>A0A8S1LTT2</accession>
<comment type="caution">
    <text evidence="1">The sequence shown here is derived from an EMBL/GenBank/DDBJ whole genome shotgun (WGS) entry which is preliminary data.</text>
</comment>
<evidence type="ECO:0000313" key="2">
    <source>
        <dbReference type="Proteomes" id="UP000688137"/>
    </source>
</evidence>
<name>A0A8S1LTT2_PARPR</name>
<keyword evidence="2" id="KW-1185">Reference proteome</keyword>
<dbReference type="EMBL" id="CAJJDM010000043">
    <property type="protein sequence ID" value="CAD8069043.1"/>
    <property type="molecule type" value="Genomic_DNA"/>
</dbReference>
<protein>
    <submittedName>
        <fullName evidence="1">Uncharacterized protein</fullName>
    </submittedName>
</protein>
<proteinExistence type="predicted"/>
<sequence>MNLNLNFEDYESALNAIETKSLKMGVSDPLDPQMSQIFYLYGLIEFKKIENTLPFQDVTQEFKKIDEFLTVAAEICEDDDLLIKIYSLIGDLYFLVDLNDIAELSYLEAIKISRDPNQQIQLYIEILQLRIVFTKSEGTPELFQKAKQLAFDNNSHLLDVIFKLEEEYVVSIQDSQYNYRQDNTQGESKLRTSQKYKQMRNLGVFGSYKRSNAKDELMN</sequence>
<dbReference type="AlphaFoldDB" id="A0A8S1LTT2"/>
<gene>
    <name evidence="1" type="ORF">PPRIM_AZ9-3.1.T0430168</name>
</gene>
<organism evidence="1 2">
    <name type="scientific">Paramecium primaurelia</name>
    <dbReference type="NCBI Taxonomy" id="5886"/>
    <lineage>
        <taxon>Eukaryota</taxon>
        <taxon>Sar</taxon>
        <taxon>Alveolata</taxon>
        <taxon>Ciliophora</taxon>
        <taxon>Intramacronucleata</taxon>
        <taxon>Oligohymenophorea</taxon>
        <taxon>Peniculida</taxon>
        <taxon>Parameciidae</taxon>
        <taxon>Paramecium</taxon>
    </lineage>
</organism>
<dbReference type="Proteomes" id="UP000688137">
    <property type="component" value="Unassembled WGS sequence"/>
</dbReference>
<evidence type="ECO:0000313" key="1">
    <source>
        <dbReference type="EMBL" id="CAD8069043.1"/>
    </source>
</evidence>
<reference evidence="1" key="1">
    <citation type="submission" date="2021-01" db="EMBL/GenBank/DDBJ databases">
        <authorList>
            <consortium name="Genoscope - CEA"/>
            <person name="William W."/>
        </authorList>
    </citation>
    <scope>NUCLEOTIDE SEQUENCE</scope>
</reference>
<dbReference type="OMA" id="AFDNNSH"/>